<dbReference type="InterPro" id="IPR035089">
    <property type="entry name" value="Phage_sheath_subtilisin"/>
</dbReference>
<dbReference type="RefSeq" id="WP_075399089.1">
    <property type="nucleotide sequence ID" value="NZ_MSDU01000029.1"/>
</dbReference>
<dbReference type="Gene3D" id="3.30.1490.360">
    <property type="match status" value="1"/>
</dbReference>
<feature type="domain" description="Phage tail sheath protein-like beta-sandwich" evidence="3">
    <location>
        <begin position="92"/>
        <end position="188"/>
    </location>
</feature>
<dbReference type="EMBL" id="MSDU01000029">
    <property type="protein sequence ID" value="OLN21851.1"/>
    <property type="molecule type" value="Genomic_DNA"/>
</dbReference>
<feature type="domain" description="Tail sheath protein C-terminal" evidence="4">
    <location>
        <begin position="346"/>
        <end position="454"/>
    </location>
</feature>
<dbReference type="OrthoDB" id="89060at2"/>
<reference evidence="6 7" key="1">
    <citation type="submission" date="2016-12" db="EMBL/GenBank/DDBJ databases">
        <title>Domibacillus antri genome sequencing.</title>
        <authorList>
            <person name="Verma A."/>
            <person name="Krishnamurthi S."/>
        </authorList>
    </citation>
    <scope>NUCLEOTIDE SEQUENCE [LARGE SCALE GENOMIC DNA]</scope>
    <source>
        <strain evidence="6 7">XD80</strain>
    </source>
</reference>
<evidence type="ECO:0000259" key="5">
    <source>
        <dbReference type="Pfam" id="PF22671"/>
    </source>
</evidence>
<evidence type="ECO:0000259" key="2">
    <source>
        <dbReference type="Pfam" id="PF04984"/>
    </source>
</evidence>
<dbReference type="Gene3D" id="2.60.40.4290">
    <property type="match status" value="1"/>
</dbReference>
<dbReference type="InterPro" id="IPR020287">
    <property type="entry name" value="Tail_sheath_C"/>
</dbReference>
<organism evidence="6 7">
    <name type="scientific">Domibacillus antri</name>
    <dbReference type="NCBI Taxonomy" id="1714264"/>
    <lineage>
        <taxon>Bacteria</taxon>
        <taxon>Bacillati</taxon>
        <taxon>Bacillota</taxon>
        <taxon>Bacilli</taxon>
        <taxon>Bacillales</taxon>
        <taxon>Bacillaceae</taxon>
        <taxon>Domibacillus</taxon>
    </lineage>
</organism>
<comment type="similarity">
    <text evidence="1">Belongs to the myoviridae tail sheath protein family.</text>
</comment>
<evidence type="ECO:0000256" key="1">
    <source>
        <dbReference type="ARBA" id="ARBA00008005"/>
    </source>
</evidence>
<evidence type="ECO:0000259" key="3">
    <source>
        <dbReference type="Pfam" id="PF17481"/>
    </source>
</evidence>
<feature type="domain" description="Tail sheath protein subtilisin-like" evidence="2">
    <location>
        <begin position="189"/>
        <end position="339"/>
    </location>
</feature>
<protein>
    <submittedName>
        <fullName evidence="6">Phage tail sheath protein</fullName>
    </submittedName>
</protein>
<dbReference type="Pfam" id="PF17482">
    <property type="entry name" value="Phage_sheath_1C"/>
    <property type="match status" value="1"/>
</dbReference>
<dbReference type="Pfam" id="PF22671">
    <property type="entry name" value="Gp18_domIII_N"/>
    <property type="match status" value="1"/>
</dbReference>
<dbReference type="STRING" id="1714264.BTO30_12590"/>
<dbReference type="InterPro" id="IPR054564">
    <property type="entry name" value="Gp18_domIII_N"/>
</dbReference>
<keyword evidence="7" id="KW-1185">Reference proteome</keyword>
<evidence type="ECO:0000313" key="6">
    <source>
        <dbReference type="EMBL" id="OLN21851.1"/>
    </source>
</evidence>
<evidence type="ECO:0000313" key="7">
    <source>
        <dbReference type="Proteomes" id="UP000185568"/>
    </source>
</evidence>
<comment type="caution">
    <text evidence="6">The sequence shown here is derived from an EMBL/GenBank/DDBJ whole genome shotgun (WGS) entry which is preliminary data.</text>
</comment>
<sequence>MNSGTFTEGVAKERAGIYFRFKSAAQSRLAAGTLGRVALPLSLSWGQAKSFLEIESEEDFKAKLGVDLEDPSVLLIREAKKESQIVLVYRLNTGTAATGTVAPAGTNTTAVTATALHGGLVGNTIRIVVQVNVLDAAKWDVSTYLGTELKDRQTVATAAELKANEWVTFAGTAALAANAGVTLTGGADGTVTNLDYTDFMTAAESEFFHTIGLPVETADDLKVTFVSFIKRLREEQGRKVRGVLANHASDYEGITNVTNGAVLATGQTLTPAQTVAWVAGASAKASMFQSLTFVQYEEAVDVSPRYDNDETIFRLKNGEFMLTFDAESKTVSVEKDINSLVTLTAEKDSRFQKNKIIRILDGIQNDLKSEITALIKEKKAAGQDIPANGDGMQIIRTAVTLYLTTLLEGGALTNYDPSTDIQIALNTDEDGFYINIGAQPVDAAEKFYFGVEVR</sequence>
<dbReference type="Pfam" id="PF04984">
    <property type="entry name" value="Phage_sheath_1"/>
    <property type="match status" value="1"/>
</dbReference>
<accession>A0A1Q8Q3K1</accession>
<dbReference type="Gene3D" id="3.40.50.11790">
    <property type="match status" value="1"/>
</dbReference>
<gene>
    <name evidence="6" type="ORF">BTO30_12590</name>
</gene>
<evidence type="ECO:0000259" key="4">
    <source>
        <dbReference type="Pfam" id="PF17482"/>
    </source>
</evidence>
<dbReference type="Gene3D" id="3.30.1370.220">
    <property type="match status" value="1"/>
</dbReference>
<dbReference type="Pfam" id="PF17481">
    <property type="entry name" value="Phage_sheath_domII"/>
    <property type="match status" value="1"/>
</dbReference>
<dbReference type="InterPro" id="IPR035326">
    <property type="entry name" value="Beta_sandwich_Seath"/>
</dbReference>
<proteinExistence type="inferred from homology"/>
<feature type="domain" description="Tail sheath protein Gp18-like" evidence="5">
    <location>
        <begin position="35"/>
        <end position="91"/>
    </location>
</feature>
<dbReference type="AlphaFoldDB" id="A0A1Q8Q3K1"/>
<dbReference type="Proteomes" id="UP000185568">
    <property type="component" value="Unassembled WGS sequence"/>
</dbReference>
<dbReference type="Gene3D" id="3.30.360.90">
    <property type="match status" value="1"/>
</dbReference>
<name>A0A1Q8Q3K1_9BACI</name>